<dbReference type="PATRIC" id="fig|676032.3.peg.997"/>
<evidence type="ECO:0008006" key="3">
    <source>
        <dbReference type="Google" id="ProtNLM"/>
    </source>
</evidence>
<gene>
    <name evidence="1" type="ordered locus">FN3523_0991</name>
</gene>
<dbReference type="AlphaFoldDB" id="F4BFQ0"/>
<proteinExistence type="predicted"/>
<reference evidence="2" key="1">
    <citation type="journal article" date="2011" name="Appl. Environ. Microbiol.">
        <title>Common ancestry and novel genetic traits of Francisella novicida-like isolates from North America and Australia as revealed by comparative genomic analyses.</title>
        <authorList>
            <person name="Siddaramappa S."/>
            <person name="Challacombe J.F."/>
            <person name="Petersen J.M."/>
            <person name="Pillai S."/>
            <person name="Hogg G."/>
            <person name="Kuske C.R."/>
        </authorList>
    </citation>
    <scope>NUCLEOTIDE SEQUENCE [LARGE SCALE GENOMIC DNA]</scope>
    <source>
        <strain evidence="2">3523</strain>
    </source>
</reference>
<accession>F4BFQ0</accession>
<evidence type="ECO:0000313" key="2">
    <source>
        <dbReference type="Proteomes" id="UP000008303"/>
    </source>
</evidence>
<evidence type="ECO:0000313" key="1">
    <source>
        <dbReference type="EMBL" id="AEE26294.1"/>
    </source>
</evidence>
<dbReference type="Pfam" id="PF10109">
    <property type="entry name" value="Phage_TAC_7"/>
    <property type="match status" value="1"/>
</dbReference>
<sequence length="89" mass="10078">MNVEKIELRDEVELLDGKKTKTLELREPTRADLAAVHRVAKTDIAREDAMIIRLSGISQESLDNMPICDNNKVVYALEKMGAFDYDPKS</sequence>
<dbReference type="RefSeq" id="WP_014548292.1">
    <property type="nucleotide sequence ID" value="NC_017449.1"/>
</dbReference>
<name>F4BFQ0_9GAMM</name>
<organism evidence="1 2">
    <name type="scientific">Francisella hispaniensis</name>
    <dbReference type="NCBI Taxonomy" id="622488"/>
    <lineage>
        <taxon>Bacteria</taxon>
        <taxon>Pseudomonadati</taxon>
        <taxon>Pseudomonadota</taxon>
        <taxon>Gammaproteobacteria</taxon>
        <taxon>Thiotrichales</taxon>
        <taxon>Francisellaceae</taxon>
        <taxon>Francisella</taxon>
    </lineage>
</organism>
<dbReference type="Proteomes" id="UP000008303">
    <property type="component" value="Chromosome"/>
</dbReference>
<dbReference type="HOGENOM" id="CLU_2450294_0_0_6"/>
<protein>
    <recommendedName>
        <fullName evidence="3">Phage tail assembly protein</fullName>
    </recommendedName>
</protein>
<dbReference type="InterPro" id="IPR019289">
    <property type="entry name" value="Phage_tail_E/E"/>
</dbReference>
<dbReference type="EMBL" id="CP002558">
    <property type="protein sequence ID" value="AEE26294.1"/>
    <property type="molecule type" value="Genomic_DNA"/>
</dbReference>
<dbReference type="KEGG" id="fcn:FN3523_0991"/>